<dbReference type="InterPro" id="IPR026003">
    <property type="entry name" value="Cohesin_HEAT"/>
</dbReference>
<feature type="compositionally biased region" description="Polar residues" evidence="7">
    <location>
        <begin position="1762"/>
        <end position="1771"/>
    </location>
</feature>
<feature type="compositionally biased region" description="Basic and acidic residues" evidence="7">
    <location>
        <begin position="293"/>
        <end position="306"/>
    </location>
</feature>
<accession>A0A6F9DLL0</accession>
<dbReference type="InterPro" id="IPR033031">
    <property type="entry name" value="Scc2/Nipped-B"/>
</dbReference>
<feature type="compositionally biased region" description="Acidic residues" evidence="7">
    <location>
        <begin position="1176"/>
        <end position="1185"/>
    </location>
</feature>
<protein>
    <recommendedName>
        <fullName evidence="6">Nipped-B protein</fullName>
    </recommendedName>
</protein>
<gene>
    <name evidence="9" type="primary">Nipbl</name>
</gene>
<sequence>MNFPNDLSKIPINPAYSIPGITDLVGEVQHGHAVSNLPMQHAENRHEMATKLLQTPDSAFMSHIMDAVTGNQPEYRDANMATGSLFQPQMQHAHDIYSRNLVASGMNPNIPMSHSDAYSQHSINPTGSVPTYPIPNDPTAAARANPLRHGTHNRPVVKPVQAVAPQPRNPRHMEKAPLMQQPETKQDMYQEKTVQDTAITVAPIESVVPEENPKICLKIRRTKKSKSKSKEKNSGDERVEYGVVSAANNSSSSSGPLKLKLCRVKTPGSAETQGKVAEEAFTVSALTAPSSTRHRDTKLVDGNSQKHVEDAASAMIKQVFNSQHQQAFPSSVSKPKSSEKQSHKHKLHKSSRGHQTSEKQYSGGVAPQGNSSQLTGHPTLPGEVRNPAQPPSNTAEQHRTLSQHSKVPSHSGFANPQLNFQSHSRVPSSSNFTSPHFTPQQLAQHPYGNVPTPSPNYGHGAPQSGFISPQGYPSQMLHGANQIPPYMQQTSYHNYGQGTNNANQMFQQRATSKPPPYTEAMGLPQPAETKHFNPNQQQQQISPTVGQRQYTGQQIPGHQANQHPDLQRTKSRDPHPHQSENFSQPSHQQNRFHANDRPMTNVIHTQRQAGPEESVPVVKRQSHDSVSLQQIKHQAYTPANYSNAPQAYTPTCNRHQNSSHHSSAHSSKSKKKGIQHVRVKFIADGEEADIFKLKDVMYPDDTEISSFGELQPGTNIVAKWPMNGKLYSAVVIDPLDNTGRRFRERKPPPKPFQAQPGSDRKERRDSYNQPMVVLDKLELDSVQADIKISHHDKHGLETDFGAYRNMADRIKDKKRQGKKRKHKAEDSSLIHVQSDDSDDEEFRSPDRKRSHKDEMRKRERRKEVESRMQTEDGAGLFHRVNSLISSIFEKMRSIDPRLLEEAMNESSDQASQVPQCLLLSRGLLQELSSEMAKLKIDGRLCELSRKVLVRLLAMLEPNIRDSVHLKPMKLTGHSNEEQKWNRDCQLDRVNGSTEASLTAMHIMTASYMPKAVYLDDIMERSAQLLRYQLTNTIYPEYDPVYRSPTISSKKKGGKAELPSTASTRMKRAHYKGPKNRTILQLYNKLNILLTLWGDLVTMQPLTDTVVLQISSVGISPFFVENVRELQLSAIRLTTTVFSKYDKHRSIILEDIIQSLARLPTSKRNLRSYRLTYAEEAVDSSDDEETGGGGGRKGSGGGGSGSELQYIQMVTALVLQMVHAICHLPDPEMPEEGEATKETNMQNKIDELKIVTNYDTASRTGQTFLSVFLKKCASKSEETDYRPLFENMVHDLLATVNKPEWPASEMLLSILGRLLVHTFNTKSTEMSLRVAALDYLGVVAAKLRRDTVTSHSDVGSIKSLLQRLEDAVSVEAAMETNQANAKPLEAENKENFAESEDEHLNRQLQYLILGYLRRNSRADPALLFAHNFYIAQWLRDVSLEFEQLQSQDDVTGDLGEQLDAQSQKLQACQHKKDAMLELSSSAAVAVATLKRQQGLENEEKKLPPVSELQTKADKLAAGLSVEDAALVTRHLASTRPFSKSFDVYLTHILRVREETAVALRTRAIKCLAEVVAVDPSIMEREDIAKGVQASLVDPSTSVREAAIDLVGKFIILKPQLVKFYYEMLTARIMDTGVSVRKRVIKILRDLCHEYPDLPQLTDACVKMIRRVNDEEGIKKLVHEVFMKMWFSPVDPHDNQSLRKKALLITDIVAANRERGYEWIEQLFKNLIDTPVRNPRVETSCKQIVDCLVQHVILFDKQNEVDSNSAKPMTSSEAEVKKETQTTSKNIEMSKERGVRLVATIQTLVQLARIRPKLLVPHVMTLQPYLAAKCDSANDMLIVLGVCRTLELAVPLMEHPSDMFLASIEEDMSRLILTQRYPVVSAAIACLSAITCKVTLNYKLVWDCFHRLCHGLSSSRHQHQQNNKSIFHPQIYLKLVRALHIIGHFSKNFDFDQEQLKGKTTMCVKDKVYDCILYFANLQTTAQTEELRGFSVASLGLLMIQDPNMMFRSSTRELYNALLDTQQTSDRLKTQVLQNLQNYLQTEDVKMQEAAEASVKKQKQEADEHDRSTSDETATEDDIKEICDVSSGMASSVMQLFLKQVLESFFHRNVLVRHAALHTVYLTLQQGLVHPVQCVPYLMAAASDPSPDVHKEADQQLNDLHKRNSGFIHSQALNGMKLAYKLQQYVQTNNQVIRGYRETTVAGLEETSGTHKASCCHLYQMIRSDRRHRRAFLLSLLKLFDDTVKTDLSMLLFIADNLAHFPYHTLDEPLFLMSQIEVYVSVSGTNVLQSFKESLKPKVSKKEARRLRRQAKLDERARKKRKREEEDGSSSDSSSSSSSSSESDSSDNEDDDDDDDEDQGAESIIPRLSDADEPIKEFAHLSLACLLLLWVKHHLKTMFGFTDNKIHKYSPNEINRANDKQCHRRRADLRFEPTRALEHLDRMRKRIPCKHPDYQQAIVSQYVEFNELMNKLDPNEDDSDSEKDKKTPSKQTHSTSVTETPVKENDDEESDRDSDDGVTKPPAPLSAIRQSTALKTKKKKRKQHHHDATGAPPEMRKRRDVQYMESSSDEDEDFQGF</sequence>
<feature type="compositionally biased region" description="Acidic residues" evidence="7">
    <location>
        <begin position="2565"/>
        <end position="2575"/>
    </location>
</feature>
<feature type="compositionally biased region" description="Polar residues" evidence="7">
    <location>
        <begin position="624"/>
        <end position="656"/>
    </location>
</feature>
<keyword evidence="5 6" id="KW-0131">Cell cycle</keyword>
<dbReference type="GO" id="GO:0090694">
    <property type="term" value="C:Scc2-Scc4 cohesin loading complex"/>
    <property type="evidence" value="ECO:0007669"/>
    <property type="project" value="TreeGrafter"/>
</dbReference>
<dbReference type="CDD" id="cd23958">
    <property type="entry name" value="SCC2"/>
    <property type="match status" value="1"/>
</dbReference>
<comment type="subcellular location">
    <subcellularLocation>
        <location evidence="1 6">Nucleus</location>
    </subcellularLocation>
</comment>
<feature type="region of interest" description="Disordered" evidence="7">
    <location>
        <begin position="2469"/>
        <end position="2575"/>
    </location>
</feature>
<feature type="region of interest" description="Disordered" evidence="7">
    <location>
        <begin position="2049"/>
        <end position="2074"/>
    </location>
</feature>
<dbReference type="PANTHER" id="PTHR21704">
    <property type="entry name" value="NIPPED-B-LIKE PROTEIN DELANGIN SCC2-RELATED"/>
    <property type="match status" value="1"/>
</dbReference>
<dbReference type="InterPro" id="IPR011989">
    <property type="entry name" value="ARM-like"/>
</dbReference>
<evidence type="ECO:0000256" key="7">
    <source>
        <dbReference type="SAM" id="MobiDB-lite"/>
    </source>
</evidence>
<evidence type="ECO:0000256" key="4">
    <source>
        <dbReference type="ARBA" id="ARBA00023242"/>
    </source>
</evidence>
<keyword evidence="3 6" id="KW-0677">Repeat</keyword>
<feature type="region of interest" description="Disordered" evidence="7">
    <location>
        <begin position="739"/>
        <end position="767"/>
    </location>
</feature>
<dbReference type="Pfam" id="PF12830">
    <property type="entry name" value="Nipped-B_C"/>
    <property type="match status" value="1"/>
</dbReference>
<feature type="compositionally biased region" description="Polar residues" evidence="7">
    <location>
        <begin position="579"/>
        <end position="592"/>
    </location>
</feature>
<feature type="compositionally biased region" description="Acidic residues" evidence="7">
    <location>
        <begin position="2342"/>
        <end position="2358"/>
    </location>
</feature>
<feature type="compositionally biased region" description="Basic residues" evidence="7">
    <location>
        <begin position="812"/>
        <end position="822"/>
    </location>
</feature>
<evidence type="ECO:0000256" key="2">
    <source>
        <dbReference type="ARBA" id="ARBA00009252"/>
    </source>
</evidence>
<feature type="compositionally biased region" description="Polar residues" evidence="7">
    <location>
        <begin position="532"/>
        <end position="564"/>
    </location>
</feature>
<feature type="region of interest" description="Disordered" evidence="7">
    <location>
        <begin position="812"/>
        <end position="870"/>
    </location>
</feature>
<dbReference type="GO" id="GO:0061775">
    <property type="term" value="F:cohesin loader activity"/>
    <property type="evidence" value="ECO:0007669"/>
    <property type="project" value="InterPro"/>
</dbReference>
<dbReference type="GO" id="GO:0010468">
    <property type="term" value="P:regulation of gene expression"/>
    <property type="evidence" value="ECO:0007669"/>
    <property type="project" value="InterPro"/>
</dbReference>
<evidence type="ECO:0000256" key="5">
    <source>
        <dbReference type="ARBA" id="ARBA00023306"/>
    </source>
</evidence>
<evidence type="ECO:0000313" key="9">
    <source>
        <dbReference type="EMBL" id="CAB3264334.1"/>
    </source>
</evidence>
<dbReference type="EMBL" id="LR788472">
    <property type="protein sequence ID" value="CAB3264334.1"/>
    <property type="molecule type" value="mRNA"/>
</dbReference>
<feature type="compositionally biased region" description="Basic residues" evidence="7">
    <location>
        <begin position="2533"/>
        <end position="2543"/>
    </location>
</feature>
<feature type="region of interest" description="Disordered" evidence="7">
    <location>
        <begin position="508"/>
        <end position="592"/>
    </location>
</feature>
<proteinExistence type="evidence at transcript level"/>
<dbReference type="GO" id="GO:0071169">
    <property type="term" value="P:establishment of protein localization to chromatin"/>
    <property type="evidence" value="ECO:0007669"/>
    <property type="project" value="TreeGrafter"/>
</dbReference>
<feature type="compositionally biased region" description="Basic and acidic residues" evidence="7">
    <location>
        <begin position="565"/>
        <end position="578"/>
    </location>
</feature>
<feature type="region of interest" description="Disordered" evidence="7">
    <location>
        <begin position="323"/>
        <end position="472"/>
    </location>
</feature>
<feature type="compositionally biased region" description="Polar residues" evidence="7">
    <location>
        <begin position="2487"/>
        <end position="2497"/>
    </location>
</feature>
<feature type="region of interest" description="Disordered" evidence="7">
    <location>
        <begin position="2297"/>
        <end position="2366"/>
    </location>
</feature>
<dbReference type="Pfam" id="PF12765">
    <property type="entry name" value="Cohesin_HEAT"/>
    <property type="match status" value="1"/>
</dbReference>
<feature type="compositionally biased region" description="Basic residues" evidence="7">
    <location>
        <begin position="342"/>
        <end position="352"/>
    </location>
</feature>
<dbReference type="GO" id="GO:1990414">
    <property type="term" value="P:replication-born double-strand break repair via sister chromatid exchange"/>
    <property type="evidence" value="ECO:0007669"/>
    <property type="project" value="TreeGrafter"/>
</dbReference>
<dbReference type="GO" id="GO:0034087">
    <property type="term" value="P:establishment of mitotic sister chromatid cohesion"/>
    <property type="evidence" value="ECO:0007669"/>
    <property type="project" value="TreeGrafter"/>
</dbReference>
<evidence type="ECO:0000259" key="8">
    <source>
        <dbReference type="Pfam" id="PF12830"/>
    </source>
</evidence>
<feature type="compositionally biased region" description="Acidic residues" evidence="7">
    <location>
        <begin position="2503"/>
        <end position="2514"/>
    </location>
</feature>
<feature type="compositionally biased region" description="Low complexity" evidence="7">
    <location>
        <begin position="2328"/>
        <end position="2341"/>
    </location>
</feature>
<reference evidence="9" key="1">
    <citation type="submission" date="2020-04" db="EMBL/GenBank/DDBJ databases">
        <authorList>
            <person name="Neveu A P."/>
        </authorList>
    </citation>
    <scope>NUCLEOTIDE SEQUENCE</scope>
    <source>
        <tissue evidence="9">Whole embryo</tissue>
    </source>
</reference>
<evidence type="ECO:0000256" key="6">
    <source>
        <dbReference type="RuleBase" id="RU364107"/>
    </source>
</evidence>
<feature type="compositionally biased region" description="Gly residues" evidence="7">
    <location>
        <begin position="1186"/>
        <end position="1199"/>
    </location>
</feature>
<dbReference type="SUPFAM" id="SSF48371">
    <property type="entry name" value="ARM repeat"/>
    <property type="match status" value="1"/>
</dbReference>
<dbReference type="GO" id="GO:0003682">
    <property type="term" value="F:chromatin binding"/>
    <property type="evidence" value="ECO:0007669"/>
    <property type="project" value="TreeGrafter"/>
</dbReference>
<feature type="compositionally biased region" description="Polar residues" evidence="7">
    <location>
        <begin position="391"/>
        <end position="443"/>
    </location>
</feature>
<dbReference type="InterPro" id="IPR016024">
    <property type="entry name" value="ARM-type_fold"/>
</dbReference>
<dbReference type="PANTHER" id="PTHR21704:SF18">
    <property type="entry name" value="NIPPED-B-LIKE PROTEIN"/>
    <property type="match status" value="1"/>
</dbReference>
<name>A0A6F9DLL0_9ASCI</name>
<evidence type="ECO:0000256" key="1">
    <source>
        <dbReference type="ARBA" id="ARBA00004123"/>
    </source>
</evidence>
<evidence type="ECO:0000256" key="3">
    <source>
        <dbReference type="ARBA" id="ARBA00022737"/>
    </source>
</evidence>
<feature type="region of interest" description="Disordered" evidence="7">
    <location>
        <begin position="1045"/>
        <end position="1068"/>
    </location>
</feature>
<feature type="region of interest" description="Disordered" evidence="7">
    <location>
        <begin position="607"/>
        <end position="673"/>
    </location>
</feature>
<keyword evidence="4 6" id="KW-0539">Nucleus</keyword>
<feature type="compositionally biased region" description="Basic and acidic residues" evidence="7">
    <location>
        <begin position="2049"/>
        <end position="2068"/>
    </location>
</feature>
<dbReference type="InterPro" id="IPR024986">
    <property type="entry name" value="Nipped-B_C"/>
</dbReference>
<feature type="region of interest" description="Disordered" evidence="7">
    <location>
        <begin position="1176"/>
        <end position="1199"/>
    </location>
</feature>
<feature type="region of interest" description="Disordered" evidence="7">
    <location>
        <begin position="287"/>
        <end position="306"/>
    </location>
</feature>
<feature type="domain" description="Sister chromatid cohesion C-terminal" evidence="8">
    <location>
        <begin position="2088"/>
        <end position="2276"/>
    </location>
</feature>
<dbReference type="GO" id="GO:0140588">
    <property type="term" value="P:chromatin looping"/>
    <property type="evidence" value="ECO:0007669"/>
    <property type="project" value="InterPro"/>
</dbReference>
<comment type="similarity">
    <text evidence="2 6">Belongs to the SCC2/Nipped-B family.</text>
</comment>
<feature type="region of interest" description="Disordered" evidence="7">
    <location>
        <begin position="1762"/>
        <end position="1783"/>
    </location>
</feature>
<organism evidence="9">
    <name type="scientific">Phallusia mammillata</name>
    <dbReference type="NCBI Taxonomy" id="59560"/>
    <lineage>
        <taxon>Eukaryota</taxon>
        <taxon>Metazoa</taxon>
        <taxon>Chordata</taxon>
        <taxon>Tunicata</taxon>
        <taxon>Ascidiacea</taxon>
        <taxon>Phlebobranchia</taxon>
        <taxon>Ascidiidae</taxon>
        <taxon>Phallusia</taxon>
    </lineage>
</organism>
<feature type="compositionally biased region" description="Basic and acidic residues" evidence="7">
    <location>
        <begin position="842"/>
        <end position="870"/>
    </location>
</feature>
<dbReference type="Gene3D" id="1.25.10.10">
    <property type="entry name" value="Leucine-rich Repeat Variant"/>
    <property type="match status" value="1"/>
</dbReference>